<evidence type="ECO:0000256" key="9">
    <source>
        <dbReference type="ARBA" id="ARBA00023136"/>
    </source>
</evidence>
<dbReference type="GO" id="GO:0015031">
    <property type="term" value="P:protein transport"/>
    <property type="evidence" value="ECO:0007669"/>
    <property type="project" value="UniProtKB-KW"/>
</dbReference>
<accession>A0A5J5BW97</accession>
<keyword evidence="5" id="KW-0256">Endoplasmic reticulum</keyword>
<evidence type="ECO:0000256" key="10">
    <source>
        <dbReference type="SAM" id="MobiDB-lite"/>
    </source>
</evidence>
<keyword evidence="8" id="KW-1133">Transmembrane helix</keyword>
<comment type="subcellular location">
    <subcellularLocation>
        <location evidence="1">Endoplasmic reticulum membrane</location>
        <topology evidence="1">Single-pass type IV membrane protein</topology>
    </subcellularLocation>
</comment>
<evidence type="ECO:0000256" key="8">
    <source>
        <dbReference type="ARBA" id="ARBA00022989"/>
    </source>
</evidence>
<evidence type="ECO:0000256" key="7">
    <source>
        <dbReference type="ARBA" id="ARBA00022927"/>
    </source>
</evidence>
<dbReference type="Proteomes" id="UP000325577">
    <property type="component" value="Linkage Group LG1"/>
</dbReference>
<dbReference type="Pfam" id="PF09753">
    <property type="entry name" value="Use1"/>
    <property type="match status" value="1"/>
</dbReference>
<keyword evidence="9" id="KW-0472">Membrane</keyword>
<dbReference type="EMBL" id="CM018032">
    <property type="protein sequence ID" value="KAA8547088.1"/>
    <property type="molecule type" value="Genomic_DNA"/>
</dbReference>
<name>A0A5J5BW97_9ASTE</name>
<protein>
    <submittedName>
        <fullName evidence="11">Uncharacterized protein</fullName>
    </submittedName>
</protein>
<feature type="compositionally biased region" description="Polar residues" evidence="10">
    <location>
        <begin position="14"/>
        <end position="23"/>
    </location>
</feature>
<reference evidence="11 12" key="1">
    <citation type="submission" date="2019-09" db="EMBL/GenBank/DDBJ databases">
        <title>A chromosome-level genome assembly of the Chinese tupelo Nyssa sinensis.</title>
        <authorList>
            <person name="Yang X."/>
            <person name="Kang M."/>
            <person name="Yang Y."/>
            <person name="Xiong H."/>
            <person name="Wang M."/>
            <person name="Zhang Z."/>
            <person name="Wang Z."/>
            <person name="Wu H."/>
            <person name="Ma T."/>
            <person name="Liu J."/>
            <person name="Xi Z."/>
        </authorList>
    </citation>
    <scope>NUCLEOTIDE SEQUENCE [LARGE SCALE GENOMIC DNA]</scope>
    <source>
        <strain evidence="11">J267</strain>
        <tissue evidence="11">Leaf</tissue>
    </source>
</reference>
<evidence type="ECO:0000256" key="6">
    <source>
        <dbReference type="ARBA" id="ARBA00022892"/>
    </source>
</evidence>
<organism evidence="11 12">
    <name type="scientific">Nyssa sinensis</name>
    <dbReference type="NCBI Taxonomy" id="561372"/>
    <lineage>
        <taxon>Eukaryota</taxon>
        <taxon>Viridiplantae</taxon>
        <taxon>Streptophyta</taxon>
        <taxon>Embryophyta</taxon>
        <taxon>Tracheophyta</taxon>
        <taxon>Spermatophyta</taxon>
        <taxon>Magnoliopsida</taxon>
        <taxon>eudicotyledons</taxon>
        <taxon>Gunneridae</taxon>
        <taxon>Pentapetalae</taxon>
        <taxon>asterids</taxon>
        <taxon>Cornales</taxon>
        <taxon>Nyssaceae</taxon>
        <taxon>Nyssa</taxon>
    </lineage>
</organism>
<proteinExistence type="inferred from homology"/>
<evidence type="ECO:0000313" key="11">
    <source>
        <dbReference type="EMBL" id="KAA8547088.1"/>
    </source>
</evidence>
<comment type="similarity">
    <text evidence="2">Belongs to the USE1 family.</text>
</comment>
<dbReference type="AlphaFoldDB" id="A0A5J5BW97"/>
<dbReference type="CDD" id="cd15860">
    <property type="entry name" value="SNARE_USE1"/>
    <property type="match status" value="1"/>
</dbReference>
<dbReference type="GO" id="GO:0005789">
    <property type="term" value="C:endoplasmic reticulum membrane"/>
    <property type="evidence" value="ECO:0007669"/>
    <property type="project" value="UniProtKB-SubCell"/>
</dbReference>
<evidence type="ECO:0000256" key="1">
    <source>
        <dbReference type="ARBA" id="ARBA00004163"/>
    </source>
</evidence>
<evidence type="ECO:0000313" key="12">
    <source>
        <dbReference type="Proteomes" id="UP000325577"/>
    </source>
</evidence>
<keyword evidence="6" id="KW-0931">ER-Golgi transport</keyword>
<evidence type="ECO:0000256" key="2">
    <source>
        <dbReference type="ARBA" id="ARBA00007891"/>
    </source>
</evidence>
<dbReference type="InterPro" id="IPR019150">
    <property type="entry name" value="Vesicle_transport_protein_Use1"/>
</dbReference>
<keyword evidence="12" id="KW-1185">Reference proteome</keyword>
<sequence>MKCRHFCQRKPFQTGESTNSPSSGLRKRFVVPKLEYRVRDTVDADQPKPVKLDAVAQAHIEKHRKLQEDLTDEMVGLAHQLKESSLMMSRSIQNTEKILDSTEKAIEHSLARTGHANSRSMERMLLVCWIQVLRPCLLMLYKVGIQGMADWLMAGGSQ</sequence>
<feature type="region of interest" description="Disordered" evidence="10">
    <location>
        <begin position="1"/>
        <end position="25"/>
    </location>
</feature>
<dbReference type="OrthoDB" id="4506189at2759"/>
<dbReference type="PANTHER" id="PTHR13050:SF7">
    <property type="entry name" value="VESICLE TRANSPORT PROTEIN USE1"/>
    <property type="match status" value="1"/>
</dbReference>
<gene>
    <name evidence="11" type="ORF">F0562_003517</name>
</gene>
<dbReference type="GO" id="GO:0005484">
    <property type="term" value="F:SNAP receptor activity"/>
    <property type="evidence" value="ECO:0007669"/>
    <property type="project" value="TreeGrafter"/>
</dbReference>
<dbReference type="GO" id="GO:0031201">
    <property type="term" value="C:SNARE complex"/>
    <property type="evidence" value="ECO:0007669"/>
    <property type="project" value="TreeGrafter"/>
</dbReference>
<keyword evidence="7" id="KW-0653">Protein transport</keyword>
<keyword evidence="4" id="KW-0812">Transmembrane</keyword>
<evidence type="ECO:0000256" key="3">
    <source>
        <dbReference type="ARBA" id="ARBA00022448"/>
    </source>
</evidence>
<keyword evidence="3" id="KW-0813">Transport</keyword>
<dbReference type="GO" id="GO:0006890">
    <property type="term" value="P:retrograde vesicle-mediated transport, Golgi to endoplasmic reticulum"/>
    <property type="evidence" value="ECO:0007669"/>
    <property type="project" value="TreeGrafter"/>
</dbReference>
<evidence type="ECO:0000256" key="5">
    <source>
        <dbReference type="ARBA" id="ARBA00022824"/>
    </source>
</evidence>
<dbReference type="PANTHER" id="PTHR13050">
    <property type="entry name" value="USE1-LIKE PROTEIN"/>
    <property type="match status" value="1"/>
</dbReference>
<evidence type="ECO:0000256" key="4">
    <source>
        <dbReference type="ARBA" id="ARBA00022692"/>
    </source>
</evidence>